<keyword evidence="2" id="KW-1185">Reference proteome</keyword>
<sequence>MTRCPEILIISAADVPPGAKEFNQSSSQHWIALLLLLLKASNFYKRLRRALENKTFPVTPSRGQFNLHEAKVREQLHANPKDDDDQPLSFGRGDVGELEVAHIIPHSIMSTKFVDGELQLSESKKTALSVLSLTQIYFEAMDSLNHPQNTYTIQSSSQVLSQLYNLPVARTLLLSPNLTIDPPSAKLLAIHHAIAIIIALSAAGEHVDQILHDMEEVRSDGSAEVRRIISLKIGGWLGSVVA</sequence>
<dbReference type="STRING" id="1658174.A0A1J9REL4"/>
<dbReference type="Proteomes" id="UP000242791">
    <property type="component" value="Unassembled WGS sequence"/>
</dbReference>
<accession>A0A1J9REL4</accession>
<gene>
    <name evidence="1" type="ORF">ACJ73_02167</name>
</gene>
<dbReference type="EMBL" id="LGTZ01000223">
    <property type="protein sequence ID" value="OJD26452.1"/>
    <property type="molecule type" value="Genomic_DNA"/>
</dbReference>
<evidence type="ECO:0000313" key="1">
    <source>
        <dbReference type="EMBL" id="OJD26452.1"/>
    </source>
</evidence>
<dbReference type="AlphaFoldDB" id="A0A1J9REL4"/>
<name>A0A1J9REL4_9EURO</name>
<organism evidence="1 2">
    <name type="scientific">Blastomyces percursus</name>
    <dbReference type="NCBI Taxonomy" id="1658174"/>
    <lineage>
        <taxon>Eukaryota</taxon>
        <taxon>Fungi</taxon>
        <taxon>Dikarya</taxon>
        <taxon>Ascomycota</taxon>
        <taxon>Pezizomycotina</taxon>
        <taxon>Eurotiomycetes</taxon>
        <taxon>Eurotiomycetidae</taxon>
        <taxon>Onygenales</taxon>
        <taxon>Ajellomycetaceae</taxon>
        <taxon>Blastomyces</taxon>
    </lineage>
</organism>
<protein>
    <submittedName>
        <fullName evidence="1">Uncharacterized protein</fullName>
    </submittedName>
</protein>
<comment type="caution">
    <text evidence="1">The sequence shown here is derived from an EMBL/GenBank/DDBJ whole genome shotgun (WGS) entry which is preliminary data.</text>
</comment>
<proteinExistence type="predicted"/>
<dbReference type="VEuPathDB" id="FungiDB:ACJ73_02167"/>
<dbReference type="OrthoDB" id="4186564at2759"/>
<evidence type="ECO:0000313" key="2">
    <source>
        <dbReference type="Proteomes" id="UP000242791"/>
    </source>
</evidence>
<reference evidence="1 2" key="1">
    <citation type="submission" date="2015-08" db="EMBL/GenBank/DDBJ databases">
        <title>Emmonsia species relationships and genome sequence.</title>
        <authorList>
            <person name="Cuomo C.A."/>
            <person name="Schwartz I.S."/>
            <person name="Kenyon C."/>
            <person name="De Hoog G.S."/>
            <person name="Govender N.P."/>
            <person name="Botha A."/>
            <person name="Moreno L."/>
            <person name="De Vries M."/>
            <person name="Munoz J.F."/>
            <person name="Stielow J.B."/>
        </authorList>
    </citation>
    <scope>NUCLEOTIDE SEQUENCE [LARGE SCALE GENOMIC DNA]</scope>
    <source>
        <strain evidence="1 2">EI222</strain>
    </source>
</reference>